<sequence>MKKTIHLKAAMLFAFAMLFTAVTFAQDKPVPSPRDSVSAKIGASTVTINYGSPAVKGRKVYGELVPFDKVWRAGANEATTFTTTKDIMVQGKKLPAGTYGFFVIPTATSWTIIFNKVAKQWGAYKYDEAQDALRVTAKAVKSKMSERLVYKINSKGFSLNWDTLSVPVMIK</sequence>
<evidence type="ECO:0000313" key="3">
    <source>
        <dbReference type="EMBL" id="TEW67573.1"/>
    </source>
</evidence>
<dbReference type="Proteomes" id="UP000583101">
    <property type="component" value="Unassembled WGS sequence"/>
</dbReference>
<dbReference type="AlphaFoldDB" id="A0A4Y8AFP5"/>
<organism evidence="3 4">
    <name type="scientific">Mucilaginibacter phyllosphaerae</name>
    <dbReference type="NCBI Taxonomy" id="1812349"/>
    <lineage>
        <taxon>Bacteria</taxon>
        <taxon>Pseudomonadati</taxon>
        <taxon>Bacteroidota</taxon>
        <taxon>Sphingobacteriia</taxon>
        <taxon>Sphingobacteriales</taxon>
        <taxon>Sphingobacteriaceae</taxon>
        <taxon>Mucilaginibacter</taxon>
    </lineage>
</organism>
<reference evidence="3 4" key="1">
    <citation type="journal article" date="2016" name="Int. J. Syst. Evol. Microbiol.">
        <title>Proposal of Mucilaginibacter phyllosphaerae sp. nov. isolated from the phyllosphere of Galium album.</title>
        <authorList>
            <person name="Aydogan E.L."/>
            <person name="Busse H.J."/>
            <person name="Moser G."/>
            <person name="Muller C."/>
            <person name="Kampfer P."/>
            <person name="Glaeser S.P."/>
        </authorList>
    </citation>
    <scope>NUCLEOTIDE SEQUENCE [LARGE SCALE GENOMIC DNA]</scope>
    <source>
        <strain evidence="3 4">PP-F2FG21</strain>
    </source>
</reference>
<feature type="chain" id="PRO_5044616571" evidence="1">
    <location>
        <begin position="26"/>
        <end position="171"/>
    </location>
</feature>
<comment type="caution">
    <text evidence="3">The sequence shown here is derived from an EMBL/GenBank/DDBJ whole genome shotgun (WGS) entry which is preliminary data.</text>
</comment>
<keyword evidence="5" id="KW-1185">Reference proteome</keyword>
<evidence type="ECO:0000313" key="2">
    <source>
        <dbReference type="EMBL" id="MBB3968792.1"/>
    </source>
</evidence>
<evidence type="ECO:0000256" key="1">
    <source>
        <dbReference type="SAM" id="SignalP"/>
    </source>
</evidence>
<dbReference type="EMBL" id="JACIEG010000002">
    <property type="protein sequence ID" value="MBB3968792.1"/>
    <property type="molecule type" value="Genomic_DNA"/>
</dbReference>
<keyword evidence="1" id="KW-0732">Signal</keyword>
<dbReference type="OrthoDB" id="195456at2"/>
<dbReference type="RefSeq" id="WP_134335625.1">
    <property type="nucleotide sequence ID" value="NZ_BMCZ01000004.1"/>
</dbReference>
<reference evidence="3" key="2">
    <citation type="submission" date="2019-03" db="EMBL/GenBank/DDBJ databases">
        <authorList>
            <person name="Yan Y.-Q."/>
            <person name="Du Z.-J."/>
        </authorList>
    </citation>
    <scope>NUCLEOTIDE SEQUENCE</scope>
    <source>
        <strain evidence="3">PP-F2FG21</strain>
    </source>
</reference>
<dbReference type="EMBL" id="SNQG01000002">
    <property type="protein sequence ID" value="TEW67573.1"/>
    <property type="molecule type" value="Genomic_DNA"/>
</dbReference>
<evidence type="ECO:0000313" key="5">
    <source>
        <dbReference type="Proteomes" id="UP000583101"/>
    </source>
</evidence>
<name>A0A4Y8AFP5_9SPHI</name>
<accession>A0A4Y8AFP5</accession>
<evidence type="ECO:0000313" key="4">
    <source>
        <dbReference type="Proteomes" id="UP000297248"/>
    </source>
</evidence>
<gene>
    <name evidence="3" type="ORF">E2R65_06180</name>
    <name evidence="2" type="ORF">GGR35_001384</name>
</gene>
<dbReference type="Pfam" id="PF11138">
    <property type="entry name" value="DUF2911"/>
    <property type="match status" value="1"/>
</dbReference>
<dbReference type="InterPro" id="IPR021314">
    <property type="entry name" value="DUF2911"/>
</dbReference>
<reference evidence="2 5" key="3">
    <citation type="submission" date="2020-08" db="EMBL/GenBank/DDBJ databases">
        <title>Genomic Encyclopedia of Type Strains, Phase IV (KMG-IV): sequencing the most valuable type-strain genomes for metagenomic binning, comparative biology and taxonomic classification.</title>
        <authorList>
            <person name="Goeker M."/>
        </authorList>
    </citation>
    <scope>NUCLEOTIDE SEQUENCE [LARGE SCALE GENOMIC DNA]</scope>
    <source>
        <strain evidence="2 5">DSM 100995</strain>
    </source>
</reference>
<proteinExistence type="predicted"/>
<feature type="signal peptide" evidence="1">
    <location>
        <begin position="1"/>
        <end position="25"/>
    </location>
</feature>
<dbReference type="Proteomes" id="UP000297248">
    <property type="component" value="Unassembled WGS sequence"/>
</dbReference>
<protein>
    <submittedName>
        <fullName evidence="3">DUF2911 domain-containing protein</fullName>
    </submittedName>
</protein>